<comment type="caution">
    <text evidence="11">The sequence shown here is derived from an EMBL/GenBank/DDBJ whole genome shotgun (WGS) entry which is preliminary data.</text>
</comment>
<dbReference type="Proteomes" id="UP001187192">
    <property type="component" value="Unassembled WGS sequence"/>
</dbReference>
<dbReference type="CDD" id="cd11072">
    <property type="entry name" value="CYP71-like"/>
    <property type="match status" value="1"/>
</dbReference>
<dbReference type="EMBL" id="BTGU01000013">
    <property type="protein sequence ID" value="GMN41494.1"/>
    <property type="molecule type" value="Genomic_DNA"/>
</dbReference>
<keyword evidence="4 8" id="KW-0479">Metal-binding</keyword>
<dbReference type="GO" id="GO:0020037">
    <property type="term" value="F:heme binding"/>
    <property type="evidence" value="ECO:0007669"/>
    <property type="project" value="InterPro"/>
</dbReference>
<keyword evidence="3 8" id="KW-0349">Heme</keyword>
<dbReference type="Gene3D" id="1.10.630.10">
    <property type="entry name" value="Cytochrome P450"/>
    <property type="match status" value="1"/>
</dbReference>
<dbReference type="GO" id="GO:0005506">
    <property type="term" value="F:iron ion binding"/>
    <property type="evidence" value="ECO:0007669"/>
    <property type="project" value="InterPro"/>
</dbReference>
<comment type="cofactor">
    <cofactor evidence="1 8">
        <name>heme</name>
        <dbReference type="ChEBI" id="CHEBI:30413"/>
    </cofactor>
</comment>
<evidence type="ECO:0000256" key="7">
    <source>
        <dbReference type="ARBA" id="ARBA00023033"/>
    </source>
</evidence>
<evidence type="ECO:0000256" key="4">
    <source>
        <dbReference type="ARBA" id="ARBA00022723"/>
    </source>
</evidence>
<reference evidence="11" key="1">
    <citation type="submission" date="2023-07" db="EMBL/GenBank/DDBJ databases">
        <title>draft genome sequence of fig (Ficus carica).</title>
        <authorList>
            <person name="Takahashi T."/>
            <person name="Nishimura K."/>
        </authorList>
    </citation>
    <scope>NUCLEOTIDE SEQUENCE</scope>
</reference>
<keyword evidence="5 9" id="KW-0560">Oxidoreductase</keyword>
<evidence type="ECO:0000256" key="6">
    <source>
        <dbReference type="ARBA" id="ARBA00023004"/>
    </source>
</evidence>
<protein>
    <recommendedName>
        <fullName evidence="13">Cytochrome P450</fullName>
    </recommendedName>
</protein>
<evidence type="ECO:0008006" key="13">
    <source>
        <dbReference type="Google" id="ProtNLM"/>
    </source>
</evidence>
<evidence type="ECO:0000256" key="2">
    <source>
        <dbReference type="ARBA" id="ARBA00010617"/>
    </source>
</evidence>
<comment type="similarity">
    <text evidence="2 9">Belongs to the cytochrome P450 family.</text>
</comment>
<keyword evidence="7 9" id="KW-0503">Monooxygenase</keyword>
<dbReference type="Gramene" id="FCD_00002729-RA">
    <property type="protein sequence ID" value="FCD_00002729-RA:cds"/>
    <property type="gene ID" value="FCD_00002729"/>
</dbReference>
<evidence type="ECO:0000256" key="10">
    <source>
        <dbReference type="SAM" id="Phobius"/>
    </source>
</evidence>
<accession>A0AA87ZWZ1</accession>
<dbReference type="InterPro" id="IPR017972">
    <property type="entry name" value="Cyt_P450_CS"/>
</dbReference>
<feature type="transmembrane region" description="Helical" evidence="10">
    <location>
        <begin position="312"/>
        <end position="333"/>
    </location>
</feature>
<dbReference type="AlphaFoldDB" id="A0AA87ZWZ1"/>
<dbReference type="PANTHER" id="PTHR47955">
    <property type="entry name" value="CYTOCHROME P450 FAMILY 71 PROTEIN"/>
    <property type="match status" value="1"/>
</dbReference>
<evidence type="ECO:0000256" key="5">
    <source>
        <dbReference type="ARBA" id="ARBA00023002"/>
    </source>
</evidence>
<organism evidence="11 12">
    <name type="scientific">Ficus carica</name>
    <name type="common">Common fig</name>
    <dbReference type="NCBI Taxonomy" id="3494"/>
    <lineage>
        <taxon>Eukaryota</taxon>
        <taxon>Viridiplantae</taxon>
        <taxon>Streptophyta</taxon>
        <taxon>Embryophyta</taxon>
        <taxon>Tracheophyta</taxon>
        <taxon>Spermatophyta</taxon>
        <taxon>Magnoliopsida</taxon>
        <taxon>eudicotyledons</taxon>
        <taxon>Gunneridae</taxon>
        <taxon>Pentapetalae</taxon>
        <taxon>rosids</taxon>
        <taxon>fabids</taxon>
        <taxon>Rosales</taxon>
        <taxon>Moraceae</taxon>
        <taxon>Ficeae</taxon>
        <taxon>Ficus</taxon>
    </lineage>
</organism>
<name>A0AA87ZWZ1_FICCA</name>
<feature type="binding site" description="axial binding residue" evidence="8">
    <location>
        <position position="458"/>
    </location>
    <ligand>
        <name>heme</name>
        <dbReference type="ChEBI" id="CHEBI:30413"/>
    </ligand>
    <ligandPart>
        <name>Fe</name>
        <dbReference type="ChEBI" id="CHEBI:18248"/>
    </ligandPart>
</feature>
<keyword evidence="10" id="KW-0812">Transmembrane</keyword>
<dbReference type="GO" id="GO:0016705">
    <property type="term" value="F:oxidoreductase activity, acting on paired donors, with incorporation or reduction of molecular oxygen"/>
    <property type="evidence" value="ECO:0007669"/>
    <property type="project" value="InterPro"/>
</dbReference>
<dbReference type="InterPro" id="IPR036396">
    <property type="entry name" value="Cyt_P450_sf"/>
</dbReference>
<gene>
    <name evidence="11" type="ORF">TIFTF001_010727</name>
</gene>
<dbReference type="InterPro" id="IPR001128">
    <property type="entry name" value="Cyt_P450"/>
</dbReference>
<evidence type="ECO:0000256" key="8">
    <source>
        <dbReference type="PIRSR" id="PIRSR602401-1"/>
    </source>
</evidence>
<dbReference type="PRINTS" id="PR00463">
    <property type="entry name" value="EP450I"/>
</dbReference>
<keyword evidence="12" id="KW-1185">Reference proteome</keyword>
<sequence length="516" mass="59108">MFCLKTLLEETEVKALLITMWPILLILFPTLVFLMRNKFTKLVKENKRIPPGPPKLPIIGNLHQIGALPHHSLWQLSTRHGPVMRLQLGGVPAIVVSSAVAATEVLKIHDLECCSRPPLAGTGKLSYNYLDVGFSPYGEHRREMRKICVLKLFSLKSVQSFRFVREEEVRSLVDSLRPSSLTETPVNLSEKMFTLTASITFRIAFGKNFKETGLDNDKFEEIIHRAQSVLRSFASSDFFPYVGWIVDRLTGLHAKFERSFRELDDIFERLIDEHLNRTSQDQEDIVDLMLRTERDQSEFSEVQFTRDCTKAILMNIFLAGVDTGAITITWAMAELAKSPRVMRKAQNEVRSYVEKGELVNESDIHQLHYLRMVIKETLRLHPAAPLLLPRETMSQFKLFGYDVYPKTILQVNVWAIGRDPDNWDKPEEFFPERFMDSSIDYKGQHFELLPFGAGPRGCPGIHMGMAMVELTLANLLCCFDWKLPDGMKEADLDMDEAYGLTTYKKSPLKLVPISYQ</sequence>
<keyword evidence="10" id="KW-0472">Membrane</keyword>
<dbReference type="PROSITE" id="PS00086">
    <property type="entry name" value="CYTOCHROME_P450"/>
    <property type="match status" value="1"/>
</dbReference>
<dbReference type="InterPro" id="IPR002401">
    <property type="entry name" value="Cyt_P450_E_grp-I"/>
</dbReference>
<dbReference type="FunFam" id="1.10.630.10:FF:000011">
    <property type="entry name" value="Cytochrome P450 83B1"/>
    <property type="match status" value="1"/>
</dbReference>
<evidence type="ECO:0000256" key="9">
    <source>
        <dbReference type="RuleBase" id="RU000461"/>
    </source>
</evidence>
<dbReference type="Pfam" id="PF00067">
    <property type="entry name" value="p450"/>
    <property type="match status" value="1"/>
</dbReference>
<proteinExistence type="inferred from homology"/>
<dbReference type="PRINTS" id="PR00385">
    <property type="entry name" value="P450"/>
</dbReference>
<dbReference type="PANTHER" id="PTHR47955:SF19">
    <property type="entry name" value="CYTOCHROME P450 71A9-LIKE ISOFORM X1"/>
    <property type="match status" value="1"/>
</dbReference>
<keyword evidence="6 8" id="KW-0408">Iron</keyword>
<keyword evidence="10" id="KW-1133">Transmembrane helix</keyword>
<evidence type="ECO:0000256" key="1">
    <source>
        <dbReference type="ARBA" id="ARBA00001971"/>
    </source>
</evidence>
<feature type="transmembrane region" description="Helical" evidence="10">
    <location>
        <begin position="15"/>
        <end position="34"/>
    </location>
</feature>
<evidence type="ECO:0000256" key="3">
    <source>
        <dbReference type="ARBA" id="ARBA00022617"/>
    </source>
</evidence>
<dbReference type="GO" id="GO:0004497">
    <property type="term" value="F:monooxygenase activity"/>
    <property type="evidence" value="ECO:0007669"/>
    <property type="project" value="UniProtKB-KW"/>
</dbReference>
<evidence type="ECO:0000313" key="12">
    <source>
        <dbReference type="Proteomes" id="UP001187192"/>
    </source>
</evidence>
<dbReference type="SUPFAM" id="SSF48264">
    <property type="entry name" value="Cytochrome P450"/>
    <property type="match status" value="1"/>
</dbReference>
<evidence type="ECO:0000313" key="11">
    <source>
        <dbReference type="EMBL" id="GMN41494.1"/>
    </source>
</evidence>